<feature type="transmembrane region" description="Helical" evidence="5">
    <location>
        <begin position="21"/>
        <end position="41"/>
    </location>
</feature>
<dbReference type="OrthoDB" id="309023at2"/>
<dbReference type="InterPro" id="IPR004695">
    <property type="entry name" value="SLAC1/Mae1/Ssu1/TehA"/>
</dbReference>
<protein>
    <submittedName>
        <fullName evidence="6">Dicarboxylate transporter/tellurite-resistance protein TehA</fullName>
    </submittedName>
</protein>
<dbReference type="InterPro" id="IPR052951">
    <property type="entry name" value="Tellurite_res_ion_channel"/>
</dbReference>
<feature type="transmembrane region" description="Helical" evidence="5">
    <location>
        <begin position="267"/>
        <end position="286"/>
    </location>
</feature>
<dbReference type="GO" id="GO:0005886">
    <property type="term" value="C:plasma membrane"/>
    <property type="evidence" value="ECO:0007669"/>
    <property type="project" value="TreeGrafter"/>
</dbReference>
<dbReference type="InterPro" id="IPR039264">
    <property type="entry name" value="TehA"/>
</dbReference>
<keyword evidence="3 5" id="KW-1133">Transmembrane helix</keyword>
<proteinExistence type="predicted"/>
<dbReference type="PANTHER" id="PTHR37955:SF1">
    <property type="entry name" value="DEP DOMAIN-CONTAINING PROTEIN"/>
    <property type="match status" value="1"/>
</dbReference>
<dbReference type="RefSeq" id="WP_114714837.1">
    <property type="nucleotide sequence ID" value="NZ_KZ857266.1"/>
</dbReference>
<dbReference type="CDD" id="cd09324">
    <property type="entry name" value="TDT_TehA"/>
    <property type="match status" value="1"/>
</dbReference>
<feature type="transmembrane region" description="Helical" evidence="5">
    <location>
        <begin position="114"/>
        <end position="138"/>
    </location>
</feature>
<feature type="transmembrane region" description="Helical" evidence="5">
    <location>
        <begin position="150"/>
        <end position="171"/>
    </location>
</feature>
<dbReference type="AlphaFoldDB" id="A0A370KJB9"/>
<dbReference type="PANTHER" id="PTHR37955">
    <property type="entry name" value="TELLURITE RESISTANCE PROTEIN TEHA"/>
    <property type="match status" value="1"/>
</dbReference>
<gene>
    <name evidence="6" type="ORF">B5K06_23640</name>
</gene>
<name>A0A370KJB9_9HYPH</name>
<evidence type="ECO:0000256" key="2">
    <source>
        <dbReference type="ARBA" id="ARBA00022692"/>
    </source>
</evidence>
<evidence type="ECO:0000313" key="7">
    <source>
        <dbReference type="Proteomes" id="UP000254939"/>
    </source>
</evidence>
<dbReference type="InterPro" id="IPR038665">
    <property type="entry name" value="Voltage-dep_anion_channel_sf"/>
</dbReference>
<dbReference type="NCBIfam" id="NF008032">
    <property type="entry name" value="PRK10764.1"/>
    <property type="match status" value="1"/>
</dbReference>
<dbReference type="Pfam" id="PF03595">
    <property type="entry name" value="SLAC1"/>
    <property type="match status" value="1"/>
</dbReference>
<evidence type="ECO:0000256" key="5">
    <source>
        <dbReference type="SAM" id="Phobius"/>
    </source>
</evidence>
<dbReference type="GO" id="GO:0046583">
    <property type="term" value="F:monoatomic cation efflux transmembrane transporter activity"/>
    <property type="evidence" value="ECO:0007669"/>
    <property type="project" value="TreeGrafter"/>
</dbReference>
<comment type="subcellular location">
    <subcellularLocation>
        <location evidence="1">Membrane</location>
        <topology evidence="1">Multi-pass membrane protein</topology>
    </subcellularLocation>
</comment>
<evidence type="ECO:0000256" key="4">
    <source>
        <dbReference type="ARBA" id="ARBA00023136"/>
    </source>
</evidence>
<feature type="transmembrane region" description="Helical" evidence="5">
    <location>
        <begin position="298"/>
        <end position="320"/>
    </location>
</feature>
<evidence type="ECO:0000256" key="3">
    <source>
        <dbReference type="ARBA" id="ARBA00022989"/>
    </source>
</evidence>
<evidence type="ECO:0000313" key="6">
    <source>
        <dbReference type="EMBL" id="RDJ06172.1"/>
    </source>
</evidence>
<accession>A0A370KJB9</accession>
<organism evidence="6 7">
    <name type="scientific">Rhizobium grahamii</name>
    <dbReference type="NCBI Taxonomy" id="1120045"/>
    <lineage>
        <taxon>Bacteria</taxon>
        <taxon>Pseudomonadati</taxon>
        <taxon>Pseudomonadota</taxon>
        <taxon>Alphaproteobacteria</taxon>
        <taxon>Hyphomicrobiales</taxon>
        <taxon>Rhizobiaceae</taxon>
        <taxon>Rhizobium/Agrobacterium group</taxon>
        <taxon>Rhizobium</taxon>
    </lineage>
</organism>
<keyword evidence="2 5" id="KW-0812">Transmembrane</keyword>
<feature type="transmembrane region" description="Helical" evidence="5">
    <location>
        <begin position="235"/>
        <end position="255"/>
    </location>
</feature>
<evidence type="ECO:0000256" key="1">
    <source>
        <dbReference type="ARBA" id="ARBA00004141"/>
    </source>
</evidence>
<dbReference type="Proteomes" id="UP000254939">
    <property type="component" value="Unassembled WGS sequence"/>
</dbReference>
<dbReference type="EMBL" id="NAAC01000030">
    <property type="protein sequence ID" value="RDJ06172.1"/>
    <property type="molecule type" value="Genomic_DNA"/>
</dbReference>
<feature type="transmembrane region" description="Helical" evidence="5">
    <location>
        <begin position="53"/>
        <end position="75"/>
    </location>
</feature>
<sequence>MSMGSLLKPKINATRLPRVPAAFFGIVLGVIGLGSSWRAASAIRAVPAGIGEALNLVGVAIWLVLVMLYAAKWIADRNAALAEAENSIQCCFIGLAGVATMLVSLALIPYSRVAAILIFAMGAIFTALFALWRTGVLWRGGRDPTTTTAVLFLPTVAGSFVTAIVAGALGYADWGQLAFGAGFFSWLAIESVLLNRLLTAPELAEPLRPTLGIQLAPPAVGSVAYLSVTDHMPDMLVHAMLGYAILQALLLLRMLPWIGKQPFAASYWAFTFGITALSTASLRMVARGDPGPVHMLAPILFVLGNIVVLTIAVGTVLLLARGKLLPAAAPAR</sequence>
<dbReference type="Gene3D" id="1.50.10.150">
    <property type="entry name" value="Voltage-dependent anion channel"/>
    <property type="match status" value="1"/>
</dbReference>
<keyword evidence="4 5" id="KW-0472">Membrane</keyword>
<reference evidence="6 7" key="1">
    <citation type="submission" date="2017-03" db="EMBL/GenBank/DDBJ databases">
        <title>Genome analysis of Rhizobial strains effectives or ineffectives for nitrogen fixation isolated from bean seeds.</title>
        <authorList>
            <person name="Peralta H."/>
            <person name="Aguilar-Vera A."/>
            <person name="Mora Y."/>
            <person name="Vargas-Lagunas C."/>
            <person name="Girard L."/>
            <person name="Mora J."/>
        </authorList>
    </citation>
    <scope>NUCLEOTIDE SEQUENCE [LARGE SCALE GENOMIC DNA]</scope>
    <source>
        <strain evidence="6 7">CCGM3</strain>
    </source>
</reference>
<comment type="caution">
    <text evidence="6">The sequence shown here is derived from an EMBL/GenBank/DDBJ whole genome shotgun (WGS) entry which is preliminary data.</text>
</comment>
<feature type="transmembrane region" description="Helical" evidence="5">
    <location>
        <begin position="87"/>
        <end position="108"/>
    </location>
</feature>